<name>A0ABP9HE12_9ACTN</name>
<feature type="region of interest" description="Disordered" evidence="1">
    <location>
        <begin position="1"/>
        <end position="20"/>
    </location>
</feature>
<dbReference type="EMBL" id="BAABIV010000001">
    <property type="protein sequence ID" value="GAA4968658.1"/>
    <property type="molecule type" value="Genomic_DNA"/>
</dbReference>
<sequence>MSNETQGTRTGPPGAAAETEPYAVGVLIGAARLTVARDRWAALDARRGRLLGCGRALEALELDGQAPHPAFRLEWE</sequence>
<dbReference type="Proteomes" id="UP001500610">
    <property type="component" value="Unassembled WGS sequence"/>
</dbReference>
<dbReference type="RefSeq" id="WP_226030923.1">
    <property type="nucleotide sequence ID" value="NZ_BAABIV010000001.1"/>
</dbReference>
<protein>
    <submittedName>
        <fullName evidence="2">Uncharacterized protein</fullName>
    </submittedName>
</protein>
<proteinExistence type="predicted"/>
<gene>
    <name evidence="2" type="ORF">GCM10023257_00060</name>
</gene>
<accession>A0ABP9HE12</accession>
<evidence type="ECO:0000313" key="2">
    <source>
        <dbReference type="EMBL" id="GAA4968658.1"/>
    </source>
</evidence>
<comment type="caution">
    <text evidence="2">The sequence shown here is derived from an EMBL/GenBank/DDBJ whole genome shotgun (WGS) entry which is preliminary data.</text>
</comment>
<evidence type="ECO:0000313" key="3">
    <source>
        <dbReference type="Proteomes" id="UP001500610"/>
    </source>
</evidence>
<evidence type="ECO:0000256" key="1">
    <source>
        <dbReference type="SAM" id="MobiDB-lite"/>
    </source>
</evidence>
<organism evidence="2 3">
    <name type="scientific">Streptomyces hyderabadensis</name>
    <dbReference type="NCBI Taxonomy" id="598549"/>
    <lineage>
        <taxon>Bacteria</taxon>
        <taxon>Bacillati</taxon>
        <taxon>Actinomycetota</taxon>
        <taxon>Actinomycetes</taxon>
        <taxon>Kitasatosporales</taxon>
        <taxon>Streptomycetaceae</taxon>
        <taxon>Streptomyces</taxon>
    </lineage>
</organism>
<keyword evidence="3" id="KW-1185">Reference proteome</keyword>
<reference evidence="3" key="1">
    <citation type="journal article" date="2019" name="Int. J. Syst. Evol. Microbiol.">
        <title>The Global Catalogue of Microorganisms (GCM) 10K type strain sequencing project: providing services to taxonomists for standard genome sequencing and annotation.</title>
        <authorList>
            <consortium name="The Broad Institute Genomics Platform"/>
            <consortium name="The Broad Institute Genome Sequencing Center for Infectious Disease"/>
            <person name="Wu L."/>
            <person name="Ma J."/>
        </authorList>
    </citation>
    <scope>NUCLEOTIDE SEQUENCE [LARGE SCALE GENOMIC DNA]</scope>
    <source>
        <strain evidence="3">JCM 17657</strain>
    </source>
</reference>